<dbReference type="PROSITE" id="PS50847">
    <property type="entry name" value="GRAM_POS_ANCHORING"/>
    <property type="match status" value="1"/>
</dbReference>
<keyword evidence="3" id="KW-0732">Signal</keyword>
<feature type="domain" description="Gram-positive cocci surface proteins LPxTG" evidence="6">
    <location>
        <begin position="206"/>
        <end position="239"/>
    </location>
</feature>
<proteinExistence type="predicted"/>
<evidence type="ECO:0000256" key="4">
    <source>
        <dbReference type="ARBA" id="ARBA00023088"/>
    </source>
</evidence>
<keyword evidence="2" id="KW-0964">Secreted</keyword>
<reference evidence="7 8" key="1">
    <citation type="submission" date="2023-02" db="EMBL/GenBank/DDBJ databases">
        <title>The predominant lactic acid bacteria and yeasts involved in the spontaneous fermentation of millet during the production of the traditional porridge Hausa koko in Ghana.</title>
        <authorList>
            <person name="Atter A."/>
            <person name="Diaz M."/>
        </authorList>
    </citation>
    <scope>NUCLEOTIDE SEQUENCE [LARGE SCALE GENOMIC DNA]</scope>
    <source>
        <strain evidence="7 8">FI11552</strain>
    </source>
</reference>
<name>A0ABU7ST23_9LACO</name>
<accession>A0ABU7ST23</accession>
<dbReference type="RefSeq" id="WP_331192591.1">
    <property type="nucleotide sequence ID" value="NZ_JAQSEO010000010.1"/>
</dbReference>
<feature type="compositionally biased region" description="Low complexity" evidence="5">
    <location>
        <begin position="117"/>
        <end position="174"/>
    </location>
</feature>
<evidence type="ECO:0000256" key="2">
    <source>
        <dbReference type="ARBA" id="ARBA00022525"/>
    </source>
</evidence>
<keyword evidence="1" id="KW-0134">Cell wall</keyword>
<protein>
    <submittedName>
        <fullName evidence="7">LPXTG cell wall anchor domain-containing protein</fullName>
    </submittedName>
</protein>
<evidence type="ECO:0000259" key="6">
    <source>
        <dbReference type="PROSITE" id="PS50847"/>
    </source>
</evidence>
<dbReference type="Proteomes" id="UP001335665">
    <property type="component" value="Unassembled WGS sequence"/>
</dbReference>
<comment type="caution">
    <text evidence="7">The sequence shown here is derived from an EMBL/GenBank/DDBJ whole genome shotgun (WGS) entry which is preliminary data.</text>
</comment>
<dbReference type="EMBL" id="JAQSFA010000011">
    <property type="protein sequence ID" value="MEE6701225.1"/>
    <property type="molecule type" value="Genomic_DNA"/>
</dbReference>
<sequence length="239" mass="25238">MNGTYYTDAVTGKRVATKTVNEQTVVDPSEPASETWTVDPTTVADLTTDQKGFKAVTTPQTISLTTRDAQSRGVNSGNWDLIDHQDNGDVSYGDPHDTAWTSATPKEVTEAYLIYSQPTQPTKPTTNPTAPTQPTKPATTPTQSTKPATNPTSPTQPTQPATTPTAPTQLSAPTPVTPGQVTTLNQQPTSPVRQTLPAAQSTSARLPQTGSQHEKGALVLGLTALMAALGLAGHRRKQN</sequence>
<evidence type="ECO:0000256" key="3">
    <source>
        <dbReference type="ARBA" id="ARBA00022729"/>
    </source>
</evidence>
<keyword evidence="4" id="KW-0572">Peptidoglycan-anchor</keyword>
<dbReference type="NCBIfam" id="TIGR01167">
    <property type="entry name" value="LPXTG_anchor"/>
    <property type="match status" value="1"/>
</dbReference>
<evidence type="ECO:0000313" key="7">
    <source>
        <dbReference type="EMBL" id="MEE6701225.1"/>
    </source>
</evidence>
<organism evidence="7 8">
    <name type="scientific">Limosilactobacillus pontis</name>
    <dbReference type="NCBI Taxonomy" id="35787"/>
    <lineage>
        <taxon>Bacteria</taxon>
        <taxon>Bacillati</taxon>
        <taxon>Bacillota</taxon>
        <taxon>Bacilli</taxon>
        <taxon>Lactobacillales</taxon>
        <taxon>Lactobacillaceae</taxon>
        <taxon>Limosilactobacillus</taxon>
    </lineage>
</organism>
<evidence type="ECO:0000313" key="8">
    <source>
        <dbReference type="Proteomes" id="UP001335665"/>
    </source>
</evidence>
<feature type="compositionally biased region" description="Polar residues" evidence="5">
    <location>
        <begin position="177"/>
        <end position="211"/>
    </location>
</feature>
<keyword evidence="8" id="KW-1185">Reference proteome</keyword>
<evidence type="ECO:0000256" key="5">
    <source>
        <dbReference type="SAM" id="MobiDB-lite"/>
    </source>
</evidence>
<feature type="region of interest" description="Disordered" evidence="5">
    <location>
        <begin position="79"/>
        <end position="105"/>
    </location>
</feature>
<evidence type="ECO:0000256" key="1">
    <source>
        <dbReference type="ARBA" id="ARBA00022512"/>
    </source>
</evidence>
<dbReference type="Pfam" id="PF00746">
    <property type="entry name" value="Gram_pos_anchor"/>
    <property type="match status" value="1"/>
</dbReference>
<gene>
    <name evidence="7" type="ORF">PS396_05360</name>
</gene>
<dbReference type="InterPro" id="IPR019931">
    <property type="entry name" value="LPXTG_anchor"/>
</dbReference>
<feature type="region of interest" description="Disordered" evidence="5">
    <location>
        <begin position="117"/>
        <end position="212"/>
    </location>
</feature>